<organism evidence="1 2">
    <name type="scientific">Cyclotella atomus</name>
    <dbReference type="NCBI Taxonomy" id="382360"/>
    <lineage>
        <taxon>Eukaryota</taxon>
        <taxon>Sar</taxon>
        <taxon>Stramenopiles</taxon>
        <taxon>Ochrophyta</taxon>
        <taxon>Bacillariophyta</taxon>
        <taxon>Coscinodiscophyceae</taxon>
        <taxon>Thalassiosirophycidae</taxon>
        <taxon>Stephanodiscales</taxon>
        <taxon>Stephanodiscaceae</taxon>
        <taxon>Cyclotella</taxon>
    </lineage>
</organism>
<proteinExistence type="predicted"/>
<evidence type="ECO:0000313" key="1">
    <source>
        <dbReference type="EMBL" id="KAL3798339.1"/>
    </source>
</evidence>
<accession>A0ABD3QD84</accession>
<dbReference type="EMBL" id="JALLPJ020000217">
    <property type="protein sequence ID" value="KAL3798339.1"/>
    <property type="molecule type" value="Genomic_DNA"/>
</dbReference>
<dbReference type="AlphaFoldDB" id="A0ABD3QD84"/>
<dbReference type="Proteomes" id="UP001530400">
    <property type="component" value="Unassembled WGS sequence"/>
</dbReference>
<reference evidence="1 2" key="1">
    <citation type="submission" date="2024-10" db="EMBL/GenBank/DDBJ databases">
        <title>Updated reference genomes for cyclostephanoid diatoms.</title>
        <authorList>
            <person name="Roberts W.R."/>
            <person name="Alverson A.J."/>
        </authorList>
    </citation>
    <scope>NUCLEOTIDE SEQUENCE [LARGE SCALE GENOMIC DNA]</scope>
    <source>
        <strain evidence="1 2">AJA010-31</strain>
    </source>
</reference>
<name>A0ABD3QD84_9STRA</name>
<protein>
    <submittedName>
        <fullName evidence="1">Uncharacterized protein</fullName>
    </submittedName>
</protein>
<gene>
    <name evidence="1" type="ORF">ACHAWO_003705</name>
</gene>
<sequence>MVLRSRLCLMGVLARVLGLERFMLRLR</sequence>
<evidence type="ECO:0000313" key="2">
    <source>
        <dbReference type="Proteomes" id="UP001530400"/>
    </source>
</evidence>
<keyword evidence="2" id="KW-1185">Reference proteome</keyword>
<comment type="caution">
    <text evidence="1">The sequence shown here is derived from an EMBL/GenBank/DDBJ whole genome shotgun (WGS) entry which is preliminary data.</text>
</comment>